<dbReference type="Gene3D" id="3.40.50.1000">
    <property type="entry name" value="HAD superfamily/HAD-like"/>
    <property type="match status" value="1"/>
</dbReference>
<dbReference type="InterPro" id="IPR036412">
    <property type="entry name" value="HAD-like_sf"/>
</dbReference>
<dbReference type="Gene3D" id="3.40.50.10190">
    <property type="entry name" value="BRCT domain"/>
    <property type="match status" value="1"/>
</dbReference>
<keyword evidence="11" id="KW-1185">Reference proteome</keyword>
<evidence type="ECO:0000259" key="9">
    <source>
        <dbReference type="PROSITE" id="PS50969"/>
    </source>
</evidence>
<sequence>MAVTPIALTPSGLPLGLADLPRRPSRFHSPPRDQPADEPAAKRSRTEVKPEAAPVSQPTSSRWDRVRTPAATATGSADANQQQQPAAVKAEAQDAPQALSLPPNVLRWSADPGHPAAAGLLPPPESPVSDAGGDGADWEQGGGAPHVKHEAADGRPAGVAAVTCSAAHTSSAAEAAQTAAGQEAGSASAAGTGHSDREKDRSDRDRDRERDRSGRDKDSKDKDKDKDKERGREKDRERSRDKDKDKDREKDREREKDRDKEKDRDRDRHRSSKDKDKEREKDKDKDKDKDRDHSHRSSRRDRDRDRDRDADGVKLESAAAAAAAADGGLAFGGGTGTGRLTEEVASCLSRGRLVLVVDLDGVMADSIWDAQLDGPTAAALARRGAVEAATLPEDRRELFRLVLDGAPLWLKLRPGARAFLSRASERFELWARTRQGRPYADALVELLDPSQQLFGSRVVAQGVLAKRLLSALDARAPVAAVLDTPDAAWMGEALGGSLLPVPPYSYFAYRPCSAAGGAALAASGMAGRSLLEVDRDECPERGVLAAALPLLESLHGRVITAHSSPSPASAQPPTPASSGAGSAGSGPSLEPWDVRRVLREQRERVLAGAHICFSRVFAGGAAAAARHPLWRLAEACGAVCSASVSESTTHVVSTSGATEKALWAQQNGRFVVYPSWLECSCYMWRKADEALFLV</sequence>
<evidence type="ECO:0000313" key="10">
    <source>
        <dbReference type="EMBL" id="KXZ47957.1"/>
    </source>
</evidence>
<feature type="compositionally biased region" description="Basic and acidic residues" evidence="7">
    <location>
        <begin position="194"/>
        <end position="313"/>
    </location>
</feature>
<evidence type="ECO:0000256" key="3">
    <source>
        <dbReference type="ARBA" id="ARBA00022801"/>
    </source>
</evidence>
<dbReference type="AlphaFoldDB" id="A0A150GDN3"/>
<feature type="domain" description="BRCT" evidence="8">
    <location>
        <begin position="601"/>
        <end position="694"/>
    </location>
</feature>
<feature type="region of interest" description="Disordered" evidence="7">
    <location>
        <begin position="561"/>
        <end position="588"/>
    </location>
</feature>
<evidence type="ECO:0000256" key="4">
    <source>
        <dbReference type="ARBA" id="ARBA00023242"/>
    </source>
</evidence>
<feature type="compositionally biased region" description="Gly residues" evidence="7">
    <location>
        <begin position="132"/>
        <end position="144"/>
    </location>
</feature>
<keyword evidence="3" id="KW-0378">Hydrolase</keyword>
<dbReference type="InterPro" id="IPR036420">
    <property type="entry name" value="BRCT_dom_sf"/>
</dbReference>
<feature type="region of interest" description="Disordered" evidence="7">
    <location>
        <begin position="1"/>
        <end position="313"/>
    </location>
</feature>
<feature type="compositionally biased region" description="Low complexity" evidence="7">
    <location>
        <begin position="110"/>
        <end position="120"/>
    </location>
</feature>
<dbReference type="PROSITE" id="PS50969">
    <property type="entry name" value="FCP1"/>
    <property type="match status" value="1"/>
</dbReference>
<dbReference type="OrthoDB" id="10249888at2759"/>
<evidence type="ECO:0000313" key="11">
    <source>
        <dbReference type="Proteomes" id="UP000075714"/>
    </source>
</evidence>
<evidence type="ECO:0000256" key="2">
    <source>
        <dbReference type="ARBA" id="ARBA00013081"/>
    </source>
</evidence>
<dbReference type="InterPro" id="IPR023214">
    <property type="entry name" value="HAD_sf"/>
</dbReference>
<feature type="compositionally biased region" description="Basic and acidic residues" evidence="7">
    <location>
        <begin position="30"/>
        <end position="50"/>
    </location>
</feature>
<comment type="catalytic activity">
    <reaction evidence="5">
        <text>O-phospho-L-seryl-[protein] + H2O = L-seryl-[protein] + phosphate</text>
        <dbReference type="Rhea" id="RHEA:20629"/>
        <dbReference type="Rhea" id="RHEA-COMP:9863"/>
        <dbReference type="Rhea" id="RHEA-COMP:11604"/>
        <dbReference type="ChEBI" id="CHEBI:15377"/>
        <dbReference type="ChEBI" id="CHEBI:29999"/>
        <dbReference type="ChEBI" id="CHEBI:43474"/>
        <dbReference type="ChEBI" id="CHEBI:83421"/>
        <dbReference type="EC" id="3.1.3.16"/>
    </reaction>
</comment>
<dbReference type="Proteomes" id="UP000075714">
    <property type="component" value="Unassembled WGS sequence"/>
</dbReference>
<dbReference type="EMBL" id="LSYV01000032">
    <property type="protein sequence ID" value="KXZ47957.1"/>
    <property type="molecule type" value="Genomic_DNA"/>
</dbReference>
<dbReference type="PROSITE" id="PS50172">
    <property type="entry name" value="BRCT"/>
    <property type="match status" value="1"/>
</dbReference>
<feature type="domain" description="FCP1 homology" evidence="9">
    <location>
        <begin position="348"/>
        <end position="525"/>
    </location>
</feature>
<dbReference type="SMART" id="SM00292">
    <property type="entry name" value="BRCT"/>
    <property type="match status" value="1"/>
</dbReference>
<dbReference type="CDD" id="cd17729">
    <property type="entry name" value="BRCT_CTDP1"/>
    <property type="match status" value="1"/>
</dbReference>
<dbReference type="InterPro" id="IPR004274">
    <property type="entry name" value="FCP1_dom"/>
</dbReference>
<dbReference type="STRING" id="33097.A0A150GDN3"/>
<dbReference type="PANTHER" id="PTHR23081">
    <property type="entry name" value="RNA POLYMERASE II CTD PHOSPHATASE"/>
    <property type="match status" value="1"/>
</dbReference>
<dbReference type="InterPro" id="IPR001357">
    <property type="entry name" value="BRCT_dom"/>
</dbReference>
<dbReference type="EC" id="3.1.3.16" evidence="2"/>
<evidence type="ECO:0000256" key="5">
    <source>
        <dbReference type="ARBA" id="ARBA00047761"/>
    </source>
</evidence>
<feature type="compositionally biased region" description="Polar residues" evidence="7">
    <location>
        <begin position="71"/>
        <end position="85"/>
    </location>
</feature>
<dbReference type="SUPFAM" id="SSF52113">
    <property type="entry name" value="BRCT domain"/>
    <property type="match status" value="1"/>
</dbReference>
<feature type="compositionally biased region" description="Low complexity" evidence="7">
    <location>
        <begin position="159"/>
        <end position="193"/>
    </location>
</feature>
<evidence type="ECO:0000256" key="6">
    <source>
        <dbReference type="ARBA" id="ARBA00048336"/>
    </source>
</evidence>
<comment type="subcellular location">
    <subcellularLocation>
        <location evidence="1">Nucleus</location>
    </subcellularLocation>
</comment>
<feature type="compositionally biased region" description="Low complexity" evidence="7">
    <location>
        <begin position="576"/>
        <end position="588"/>
    </location>
</feature>
<dbReference type="Pfam" id="PF12738">
    <property type="entry name" value="PTCB-BRCT"/>
    <property type="match status" value="1"/>
</dbReference>
<dbReference type="GO" id="GO:0008420">
    <property type="term" value="F:RNA polymerase II CTD heptapeptide repeat phosphatase activity"/>
    <property type="evidence" value="ECO:0007669"/>
    <property type="project" value="InterPro"/>
</dbReference>
<reference evidence="11" key="1">
    <citation type="journal article" date="2016" name="Nat. Commun.">
        <title>The Gonium pectorale genome demonstrates co-option of cell cycle regulation during the evolution of multicellularity.</title>
        <authorList>
            <person name="Hanschen E.R."/>
            <person name="Marriage T.N."/>
            <person name="Ferris P.J."/>
            <person name="Hamaji T."/>
            <person name="Toyoda A."/>
            <person name="Fujiyama A."/>
            <person name="Neme R."/>
            <person name="Noguchi H."/>
            <person name="Minakuchi Y."/>
            <person name="Suzuki M."/>
            <person name="Kawai-Toyooka H."/>
            <person name="Smith D.R."/>
            <person name="Sparks H."/>
            <person name="Anderson J."/>
            <person name="Bakaric R."/>
            <person name="Luria V."/>
            <person name="Karger A."/>
            <person name="Kirschner M.W."/>
            <person name="Durand P.M."/>
            <person name="Michod R.E."/>
            <person name="Nozaki H."/>
            <person name="Olson B.J."/>
        </authorList>
    </citation>
    <scope>NUCLEOTIDE SEQUENCE [LARGE SCALE GENOMIC DNA]</scope>
    <source>
        <strain evidence="11">NIES-2863</strain>
    </source>
</reference>
<evidence type="ECO:0000259" key="8">
    <source>
        <dbReference type="PROSITE" id="PS50172"/>
    </source>
</evidence>
<dbReference type="PANTHER" id="PTHR23081:SF36">
    <property type="entry name" value="RNA POLYMERASE II SUBUNIT A C-TERMINAL DOMAIN PHOSPHATASE"/>
    <property type="match status" value="1"/>
</dbReference>
<proteinExistence type="predicted"/>
<comment type="catalytic activity">
    <reaction evidence="6">
        <text>O-phospho-L-threonyl-[protein] + H2O = L-threonyl-[protein] + phosphate</text>
        <dbReference type="Rhea" id="RHEA:47004"/>
        <dbReference type="Rhea" id="RHEA-COMP:11060"/>
        <dbReference type="Rhea" id="RHEA-COMP:11605"/>
        <dbReference type="ChEBI" id="CHEBI:15377"/>
        <dbReference type="ChEBI" id="CHEBI:30013"/>
        <dbReference type="ChEBI" id="CHEBI:43474"/>
        <dbReference type="ChEBI" id="CHEBI:61977"/>
        <dbReference type="EC" id="3.1.3.16"/>
    </reaction>
</comment>
<protein>
    <recommendedName>
        <fullName evidence="2">protein-serine/threonine phosphatase</fullName>
        <ecNumber evidence="2">3.1.3.16</ecNumber>
    </recommendedName>
</protein>
<dbReference type="SUPFAM" id="SSF56784">
    <property type="entry name" value="HAD-like"/>
    <property type="match status" value="1"/>
</dbReference>
<evidence type="ECO:0000256" key="1">
    <source>
        <dbReference type="ARBA" id="ARBA00004123"/>
    </source>
</evidence>
<organism evidence="10 11">
    <name type="scientific">Gonium pectorale</name>
    <name type="common">Green alga</name>
    <dbReference type="NCBI Taxonomy" id="33097"/>
    <lineage>
        <taxon>Eukaryota</taxon>
        <taxon>Viridiplantae</taxon>
        <taxon>Chlorophyta</taxon>
        <taxon>core chlorophytes</taxon>
        <taxon>Chlorophyceae</taxon>
        <taxon>CS clade</taxon>
        <taxon>Chlamydomonadales</taxon>
        <taxon>Volvocaceae</taxon>
        <taxon>Gonium</taxon>
    </lineage>
</organism>
<gene>
    <name evidence="10" type="ORF">GPECTOR_31g319</name>
</gene>
<dbReference type="Pfam" id="PF03031">
    <property type="entry name" value="NIF"/>
    <property type="match status" value="1"/>
</dbReference>
<dbReference type="InterPro" id="IPR039189">
    <property type="entry name" value="Fcp1"/>
</dbReference>
<dbReference type="SMART" id="SM00577">
    <property type="entry name" value="CPDc"/>
    <property type="match status" value="1"/>
</dbReference>
<name>A0A150GDN3_GONPE</name>
<keyword evidence="4" id="KW-0539">Nucleus</keyword>
<evidence type="ECO:0000256" key="7">
    <source>
        <dbReference type="SAM" id="MobiDB-lite"/>
    </source>
</evidence>
<accession>A0A150GDN3</accession>
<dbReference type="GO" id="GO:0005634">
    <property type="term" value="C:nucleus"/>
    <property type="evidence" value="ECO:0007669"/>
    <property type="project" value="UniProtKB-SubCell"/>
</dbReference>
<comment type="caution">
    <text evidence="10">The sequence shown here is derived from an EMBL/GenBank/DDBJ whole genome shotgun (WGS) entry which is preliminary data.</text>
</comment>